<keyword evidence="3" id="KW-1185">Reference proteome</keyword>
<dbReference type="PANTHER" id="PTHR35802:SF1">
    <property type="entry name" value="PROTEASE SYNTHASE AND SPORULATION PROTEIN PAI 2"/>
    <property type="match status" value="1"/>
</dbReference>
<feature type="compositionally biased region" description="Basic and acidic residues" evidence="1">
    <location>
        <begin position="183"/>
        <end position="194"/>
    </location>
</feature>
<dbReference type="AlphaFoldDB" id="A0A418V7M6"/>
<dbReference type="InterPro" id="IPR007396">
    <property type="entry name" value="TR_PAI2-type"/>
</dbReference>
<evidence type="ECO:0000256" key="1">
    <source>
        <dbReference type="SAM" id="MobiDB-lite"/>
    </source>
</evidence>
<dbReference type="EMBL" id="QYUJ01000014">
    <property type="protein sequence ID" value="RJF72079.1"/>
    <property type="molecule type" value="Genomic_DNA"/>
</dbReference>
<dbReference type="Gene3D" id="2.30.110.10">
    <property type="entry name" value="Electron Transport, Fmn-binding Protein, Chain A"/>
    <property type="match status" value="1"/>
</dbReference>
<sequence length="207" mass="24301">MYLPAYFRMDDHTEQLRFMRENPFATLITAPDGVPYATHLPILIQPENDRLYLRSHLARANKQWQHFGHEHAGNREVLVIFQGPHALIRSTWYDSSPTVPTWNYTAIHAYGLPRIVEGDKTHDIAYGLVKEFVPDMAPIPQEYEQRRFKAIVTFEIEVTRLEGKYKLSQNRNAQDQANVREYLSRSERQEERQTAEYMARLSNAPRD</sequence>
<dbReference type="OrthoDB" id="9794948at2"/>
<dbReference type="Proteomes" id="UP000286287">
    <property type="component" value="Unassembled WGS sequence"/>
</dbReference>
<dbReference type="InterPro" id="IPR012349">
    <property type="entry name" value="Split_barrel_FMN-bd"/>
</dbReference>
<comment type="caution">
    <text evidence="2">The sequence shown here is derived from an EMBL/GenBank/DDBJ whole genome shotgun (WGS) entry which is preliminary data.</text>
</comment>
<dbReference type="PANTHER" id="PTHR35802">
    <property type="entry name" value="PROTEASE SYNTHASE AND SPORULATION PROTEIN PAI 2"/>
    <property type="match status" value="1"/>
</dbReference>
<dbReference type="SUPFAM" id="SSF50475">
    <property type="entry name" value="FMN-binding split barrel"/>
    <property type="match status" value="1"/>
</dbReference>
<gene>
    <name evidence="2" type="ORF">D3875_11450</name>
</gene>
<organism evidence="2 3">
    <name type="scientific">Deinococcus cavernae</name>
    <dbReference type="NCBI Taxonomy" id="2320857"/>
    <lineage>
        <taxon>Bacteria</taxon>
        <taxon>Thermotogati</taxon>
        <taxon>Deinococcota</taxon>
        <taxon>Deinococci</taxon>
        <taxon>Deinococcales</taxon>
        <taxon>Deinococcaceae</taxon>
        <taxon>Deinococcus</taxon>
    </lineage>
</organism>
<dbReference type="PIRSF" id="PIRSF010372">
    <property type="entry name" value="PaiB"/>
    <property type="match status" value="1"/>
</dbReference>
<protein>
    <submittedName>
        <fullName evidence="2">FMN-binding negative transcriptional regulator</fullName>
    </submittedName>
</protein>
<evidence type="ECO:0000313" key="3">
    <source>
        <dbReference type="Proteomes" id="UP000286287"/>
    </source>
</evidence>
<reference evidence="2 3" key="1">
    <citation type="submission" date="2018-09" db="EMBL/GenBank/DDBJ databases">
        <authorList>
            <person name="Zhu H."/>
        </authorList>
    </citation>
    <scope>NUCLEOTIDE SEQUENCE [LARGE SCALE GENOMIC DNA]</scope>
    <source>
        <strain evidence="2 3">K2S05-167</strain>
    </source>
</reference>
<name>A0A418V7M6_9DEIO</name>
<accession>A0A418V7M6</accession>
<dbReference type="Pfam" id="PF04299">
    <property type="entry name" value="FMN_bind_2"/>
    <property type="match status" value="1"/>
</dbReference>
<feature type="region of interest" description="Disordered" evidence="1">
    <location>
        <begin position="183"/>
        <end position="207"/>
    </location>
</feature>
<proteinExistence type="predicted"/>
<dbReference type="RefSeq" id="WP_119763857.1">
    <property type="nucleotide sequence ID" value="NZ_QYUJ01000014.1"/>
</dbReference>
<evidence type="ECO:0000313" key="2">
    <source>
        <dbReference type="EMBL" id="RJF72079.1"/>
    </source>
</evidence>